<dbReference type="Proteomes" id="UP000176185">
    <property type="component" value="Unassembled WGS sequence"/>
</dbReference>
<dbReference type="PANTHER" id="PTHR43649:SF12">
    <property type="entry name" value="DIACETYLCHITOBIOSE BINDING PROTEIN DASA"/>
    <property type="match status" value="1"/>
</dbReference>
<comment type="caution">
    <text evidence="2">The sequence shown here is derived from an EMBL/GenBank/DDBJ whole genome shotgun (WGS) entry which is preliminary data.</text>
</comment>
<evidence type="ECO:0000313" key="2">
    <source>
        <dbReference type="EMBL" id="OGC80788.1"/>
    </source>
</evidence>
<dbReference type="EMBL" id="MEWX01000014">
    <property type="protein sequence ID" value="OGC80788.1"/>
    <property type="molecule type" value="Genomic_DNA"/>
</dbReference>
<dbReference type="SUPFAM" id="SSF53850">
    <property type="entry name" value="Periplasmic binding protein-like II"/>
    <property type="match status" value="1"/>
</dbReference>
<dbReference type="InterPro" id="IPR050490">
    <property type="entry name" value="Bact_solute-bd_prot1"/>
</dbReference>
<dbReference type="STRING" id="1797243.A2943_02825"/>
<organism evidence="2 3">
    <name type="scientific">Candidatus Adlerbacteria bacterium RIFCSPLOWO2_01_FULL_51_16</name>
    <dbReference type="NCBI Taxonomy" id="1797243"/>
    <lineage>
        <taxon>Bacteria</taxon>
        <taxon>Candidatus Adleribacteriota</taxon>
    </lineage>
</organism>
<proteinExistence type="predicted"/>
<dbReference type="PANTHER" id="PTHR43649">
    <property type="entry name" value="ARABINOSE-BINDING PROTEIN-RELATED"/>
    <property type="match status" value="1"/>
</dbReference>
<keyword evidence="1" id="KW-0472">Membrane</keyword>
<evidence type="ECO:0008006" key="4">
    <source>
        <dbReference type="Google" id="ProtNLM"/>
    </source>
</evidence>
<dbReference type="Gene3D" id="3.40.190.10">
    <property type="entry name" value="Periplasmic binding protein-like II"/>
    <property type="match status" value="1"/>
</dbReference>
<keyword evidence="1" id="KW-0812">Transmembrane</keyword>
<sequence length="431" mass="46014">MSIFQTVVLGIFVVFIVAGVAVFAIFSGFGGAGDVGAVAIWGTQGLDTVQRVIEDLRQEEDAFQEVTYVQKNAATYQAELINAIAAGQGPDLFFIEHKDLYAFSDKILTIPYNAISQAQFINSYIDEGALFLTGQGSLGLPVLIDPLVMYWNRDLLAGANVGSAPQFWNDFLDLAPKITSIDTSSGVRKSAVALGEWRNIRNAKAILSTLMMQAGDPIVARAEGGRLQSVLAATPENAAESPGQSALRFYTEFANPSKKNYSWNRSLREAQDMFVAGDLAVYFGFASEYATLAARNPNLRFGVSVMPQIEGNSTRLTYGTLTGLSIARGAKNPQGALAIAQRLTGARGAGLLAASMSLPSVRRDAQVDTSGSAVGAVFVESVLIARGWIDPNPATTNTIFQTMIESVSSGRSSPAEAVSDADQELQQLLPF</sequence>
<evidence type="ECO:0000256" key="1">
    <source>
        <dbReference type="SAM" id="Phobius"/>
    </source>
</evidence>
<protein>
    <recommendedName>
        <fullName evidence="4">ABC transporter substrate-binding protein</fullName>
    </recommendedName>
</protein>
<accession>A0A1F4XGP2</accession>
<dbReference type="AlphaFoldDB" id="A0A1F4XGP2"/>
<feature type="transmembrane region" description="Helical" evidence="1">
    <location>
        <begin position="7"/>
        <end position="29"/>
    </location>
</feature>
<evidence type="ECO:0000313" key="3">
    <source>
        <dbReference type="Proteomes" id="UP000176185"/>
    </source>
</evidence>
<dbReference type="InterPro" id="IPR006059">
    <property type="entry name" value="SBP"/>
</dbReference>
<reference evidence="2 3" key="1">
    <citation type="journal article" date="2016" name="Nat. Commun.">
        <title>Thousands of microbial genomes shed light on interconnected biogeochemical processes in an aquifer system.</title>
        <authorList>
            <person name="Anantharaman K."/>
            <person name="Brown C.T."/>
            <person name="Hug L.A."/>
            <person name="Sharon I."/>
            <person name="Castelle C.J."/>
            <person name="Probst A.J."/>
            <person name="Thomas B.C."/>
            <person name="Singh A."/>
            <person name="Wilkins M.J."/>
            <person name="Karaoz U."/>
            <person name="Brodie E.L."/>
            <person name="Williams K.H."/>
            <person name="Hubbard S.S."/>
            <person name="Banfield J.F."/>
        </authorList>
    </citation>
    <scope>NUCLEOTIDE SEQUENCE [LARGE SCALE GENOMIC DNA]</scope>
</reference>
<dbReference type="Pfam" id="PF01547">
    <property type="entry name" value="SBP_bac_1"/>
    <property type="match status" value="1"/>
</dbReference>
<keyword evidence="1" id="KW-1133">Transmembrane helix</keyword>
<name>A0A1F4XGP2_9BACT</name>
<gene>
    <name evidence="2" type="ORF">A2943_02825</name>
</gene>